<protein>
    <recommendedName>
        <fullName evidence="3">DUF465 domain-containing protein</fullName>
    </recommendedName>
</protein>
<dbReference type="Gene3D" id="6.10.280.50">
    <property type="match status" value="1"/>
</dbReference>
<dbReference type="RefSeq" id="WP_039578893.1">
    <property type="nucleotide sequence ID" value="NZ_CP009122.1"/>
</dbReference>
<evidence type="ECO:0000313" key="2">
    <source>
        <dbReference type="Proteomes" id="UP000030907"/>
    </source>
</evidence>
<gene>
    <name evidence="1" type="ORF">SKP52_22550</name>
</gene>
<accession>A0A0A7PQ15</accession>
<evidence type="ECO:0008006" key="3">
    <source>
        <dbReference type="Google" id="ProtNLM"/>
    </source>
</evidence>
<dbReference type="InterPro" id="IPR007420">
    <property type="entry name" value="DUF465"/>
</dbReference>
<dbReference type="KEGG" id="sphk:SKP52_22550"/>
<reference evidence="1 2" key="1">
    <citation type="journal article" date="2015" name="Int. J. Syst. Evol. Microbiol.">
        <title>Description of Sphingopyxis fribergensis sp. nov. - a soil bacterium with the ability to degrade styrene and phenylacetic acid.</title>
        <authorList>
            <person name="Oelschlagel M."/>
            <person name="Ruckert C."/>
            <person name="Kalinowski J."/>
            <person name="Schmidt G."/>
            <person name="Schlomann M."/>
            <person name="Tischler D."/>
        </authorList>
    </citation>
    <scope>NUCLEOTIDE SEQUENCE [LARGE SCALE GENOMIC DNA]</scope>
    <source>
        <strain evidence="1 2">Kp5.2</strain>
    </source>
</reference>
<dbReference type="InterPro" id="IPR038444">
    <property type="entry name" value="DUF465_sf"/>
</dbReference>
<dbReference type="AlphaFoldDB" id="A0A0A7PQ15"/>
<dbReference type="Pfam" id="PF04325">
    <property type="entry name" value="DUF465"/>
    <property type="match status" value="1"/>
</dbReference>
<dbReference type="HOGENOM" id="CLU_165482_0_1_5"/>
<dbReference type="Proteomes" id="UP000030907">
    <property type="component" value="Chromosome"/>
</dbReference>
<dbReference type="OrthoDB" id="1263265at2"/>
<dbReference type="STRING" id="1515612.SKP52_22550"/>
<organism evidence="1 2">
    <name type="scientific">Sphingopyxis fribergensis</name>
    <dbReference type="NCBI Taxonomy" id="1515612"/>
    <lineage>
        <taxon>Bacteria</taxon>
        <taxon>Pseudomonadati</taxon>
        <taxon>Pseudomonadota</taxon>
        <taxon>Alphaproteobacteria</taxon>
        <taxon>Sphingomonadales</taxon>
        <taxon>Sphingomonadaceae</taxon>
        <taxon>Sphingopyxis</taxon>
    </lineage>
</organism>
<name>A0A0A7PQ15_9SPHN</name>
<proteinExistence type="predicted"/>
<evidence type="ECO:0000313" key="1">
    <source>
        <dbReference type="EMBL" id="AJA11358.1"/>
    </source>
</evidence>
<sequence>MSEAGHDLHTLFPEHGPTLHALKLDNAHFRKLAEDHHDLSSQIQRFDACLAAVPDDELETLKKKRLFILDEIAALIAHEEAA</sequence>
<keyword evidence="2" id="KW-1185">Reference proteome</keyword>
<dbReference type="EMBL" id="CP009122">
    <property type="protein sequence ID" value="AJA11358.1"/>
    <property type="molecule type" value="Genomic_DNA"/>
</dbReference>